<dbReference type="HOGENOM" id="CLU_1959409_0_0_1"/>
<evidence type="ECO:0000313" key="1">
    <source>
        <dbReference type="EMBL" id="EFQ29562.1"/>
    </source>
</evidence>
<dbReference type="Proteomes" id="UP000008782">
    <property type="component" value="Unassembled WGS sequence"/>
</dbReference>
<proteinExistence type="predicted"/>
<accession>E3QFC4</accession>
<dbReference type="RefSeq" id="XP_008093582.1">
    <property type="nucleotide sequence ID" value="XM_008095391.1"/>
</dbReference>
<protein>
    <submittedName>
        <fullName evidence="1">Uncharacterized protein</fullName>
    </submittedName>
</protein>
<dbReference type="AlphaFoldDB" id="E3QFC4"/>
<dbReference type="GeneID" id="24410071"/>
<keyword evidence="2" id="KW-1185">Reference proteome</keyword>
<reference evidence="2" key="1">
    <citation type="journal article" date="2012" name="Nat. Genet.">
        <title>Lifestyle transitions in plant pathogenic Colletotrichum fungi deciphered by genome and transcriptome analyses.</title>
        <authorList>
            <person name="O'Connell R.J."/>
            <person name="Thon M.R."/>
            <person name="Hacquard S."/>
            <person name="Amyotte S.G."/>
            <person name="Kleemann J."/>
            <person name="Torres M.F."/>
            <person name="Damm U."/>
            <person name="Buiate E.A."/>
            <person name="Epstein L."/>
            <person name="Alkan N."/>
            <person name="Altmueller J."/>
            <person name="Alvarado-Balderrama L."/>
            <person name="Bauser C.A."/>
            <person name="Becker C."/>
            <person name="Birren B.W."/>
            <person name="Chen Z."/>
            <person name="Choi J."/>
            <person name="Crouch J.A."/>
            <person name="Duvick J.P."/>
            <person name="Farman M.A."/>
            <person name="Gan P."/>
            <person name="Heiman D."/>
            <person name="Henrissat B."/>
            <person name="Howard R.J."/>
            <person name="Kabbage M."/>
            <person name="Koch C."/>
            <person name="Kracher B."/>
            <person name="Kubo Y."/>
            <person name="Law A.D."/>
            <person name="Lebrun M.-H."/>
            <person name="Lee Y.-H."/>
            <person name="Miyara I."/>
            <person name="Moore N."/>
            <person name="Neumann U."/>
            <person name="Nordstroem K."/>
            <person name="Panaccione D.G."/>
            <person name="Panstruga R."/>
            <person name="Place M."/>
            <person name="Proctor R.H."/>
            <person name="Prusky D."/>
            <person name="Rech G."/>
            <person name="Reinhardt R."/>
            <person name="Rollins J.A."/>
            <person name="Rounsley S."/>
            <person name="Schardl C.L."/>
            <person name="Schwartz D.C."/>
            <person name="Shenoy N."/>
            <person name="Shirasu K."/>
            <person name="Sikhakolli U.R."/>
            <person name="Stueber K."/>
            <person name="Sukno S.A."/>
            <person name="Sweigard J.A."/>
            <person name="Takano Y."/>
            <person name="Takahara H."/>
            <person name="Trail F."/>
            <person name="van der Does H.C."/>
            <person name="Voll L.M."/>
            <person name="Will I."/>
            <person name="Young S."/>
            <person name="Zeng Q."/>
            <person name="Zhang J."/>
            <person name="Zhou S."/>
            <person name="Dickman M.B."/>
            <person name="Schulze-Lefert P."/>
            <person name="Ver Loren van Themaat E."/>
            <person name="Ma L.-J."/>
            <person name="Vaillancourt L.J."/>
        </authorList>
    </citation>
    <scope>NUCLEOTIDE SEQUENCE [LARGE SCALE GENOMIC DNA]</scope>
    <source>
        <strain evidence="2">M1.001 / M2 / FGSC 10212</strain>
    </source>
</reference>
<evidence type="ECO:0000313" key="2">
    <source>
        <dbReference type="Proteomes" id="UP000008782"/>
    </source>
</evidence>
<dbReference type="EMBL" id="GG697345">
    <property type="protein sequence ID" value="EFQ29562.1"/>
    <property type="molecule type" value="Genomic_DNA"/>
</dbReference>
<dbReference type="VEuPathDB" id="FungiDB:GLRG_04706"/>
<sequence>MVNVKHNYQCHIERIFFNHPRNRRHNVLARSKLNQLQPDGDQNLEPHYGNRFFLAKYFVSNLLAEYWKYNQYTRFSRNIRSLNVDFHHLSRLSYVNRHFLDWASSAPYLQQRESYSSLECNSDNDIYK</sequence>
<name>E3QFC4_COLGM</name>
<organism evidence="2">
    <name type="scientific">Colletotrichum graminicola (strain M1.001 / M2 / FGSC 10212)</name>
    <name type="common">Maize anthracnose fungus</name>
    <name type="synonym">Glomerella graminicola</name>
    <dbReference type="NCBI Taxonomy" id="645133"/>
    <lineage>
        <taxon>Eukaryota</taxon>
        <taxon>Fungi</taxon>
        <taxon>Dikarya</taxon>
        <taxon>Ascomycota</taxon>
        <taxon>Pezizomycotina</taxon>
        <taxon>Sordariomycetes</taxon>
        <taxon>Hypocreomycetidae</taxon>
        <taxon>Glomerellales</taxon>
        <taxon>Glomerellaceae</taxon>
        <taxon>Colletotrichum</taxon>
        <taxon>Colletotrichum graminicola species complex</taxon>
    </lineage>
</organism>
<gene>
    <name evidence="1" type="ORF">GLRG_04706</name>
</gene>